<organism evidence="1 2">
    <name type="scientific">Anaeramoeba ignava</name>
    <name type="common">Anaerobic marine amoeba</name>
    <dbReference type="NCBI Taxonomy" id="1746090"/>
    <lineage>
        <taxon>Eukaryota</taxon>
        <taxon>Metamonada</taxon>
        <taxon>Anaeramoebidae</taxon>
        <taxon>Anaeramoeba</taxon>
    </lineage>
</organism>
<evidence type="ECO:0000313" key="1">
    <source>
        <dbReference type="EMBL" id="KAJ5071492.1"/>
    </source>
</evidence>
<accession>A0A9Q0LEN1</accession>
<keyword evidence="2" id="KW-1185">Reference proteome</keyword>
<dbReference type="Proteomes" id="UP001149090">
    <property type="component" value="Unassembled WGS sequence"/>
</dbReference>
<gene>
    <name evidence="1" type="ORF">M0811_10336</name>
</gene>
<protein>
    <submittedName>
        <fullName evidence="1">Uncharacterized protein</fullName>
    </submittedName>
</protein>
<evidence type="ECO:0000313" key="2">
    <source>
        <dbReference type="Proteomes" id="UP001149090"/>
    </source>
</evidence>
<sequence>MGVVWIEHTTLTSSVFLEDIEKNKNNLLESIRTRSYLSYYLTTGRITEFKNNPPPPQSPKSKLFNKLSFKILFQR</sequence>
<name>A0A9Q0LEN1_ANAIG</name>
<comment type="caution">
    <text evidence="1">The sequence shown here is derived from an EMBL/GenBank/DDBJ whole genome shotgun (WGS) entry which is preliminary data.</text>
</comment>
<proteinExistence type="predicted"/>
<reference evidence="1" key="1">
    <citation type="submission" date="2022-10" db="EMBL/GenBank/DDBJ databases">
        <title>Novel sulphate-reducing endosymbionts in the free-living metamonad Anaeramoeba.</title>
        <authorList>
            <person name="Jerlstrom-Hultqvist J."/>
            <person name="Cepicka I."/>
            <person name="Gallot-Lavallee L."/>
            <person name="Salas-Leiva D."/>
            <person name="Curtis B.A."/>
            <person name="Zahonova K."/>
            <person name="Pipaliya S."/>
            <person name="Dacks J."/>
            <person name="Roger A.J."/>
        </authorList>
    </citation>
    <scope>NUCLEOTIDE SEQUENCE</scope>
    <source>
        <strain evidence="1">BMAN</strain>
    </source>
</reference>
<dbReference type="AlphaFoldDB" id="A0A9Q0LEN1"/>
<dbReference type="EMBL" id="JAPDFW010000088">
    <property type="protein sequence ID" value="KAJ5071492.1"/>
    <property type="molecule type" value="Genomic_DNA"/>
</dbReference>